<evidence type="ECO:0000256" key="3">
    <source>
        <dbReference type="ARBA" id="ARBA00009528"/>
    </source>
</evidence>
<comment type="catalytic activity">
    <reaction evidence="2 8">
        <text>Release of an N-terminal amino acid, preferentially leucine, but not glutamic or aspartic acids.</text>
        <dbReference type="EC" id="3.4.11.10"/>
    </reaction>
</comment>
<dbReference type="PRINTS" id="PR00481">
    <property type="entry name" value="LAMNOPPTDASE"/>
</dbReference>
<dbReference type="EC" id="3.4.11.10" evidence="8"/>
<comment type="catalytic activity">
    <reaction evidence="1 8">
        <text>Release of an N-terminal amino acid, Xaa-|-Yaa-, in which Xaa is preferably Leu, but may be other amino acids including Pro although not Arg or Lys, and Yaa may be Pro. Amino acid amides and methyl esters are also readily hydrolyzed, but rates on arylamides are exceedingly low.</text>
        <dbReference type="EC" id="3.4.11.1"/>
    </reaction>
</comment>
<evidence type="ECO:0000256" key="2">
    <source>
        <dbReference type="ARBA" id="ARBA00000967"/>
    </source>
</evidence>
<sequence length="502" mass="51877">MTPLTLRSSQATDARTDVLIIAAVAIDDGLRAVGPGAKVAAAVGRRFAPTLSTLGFTAKAGEVARLPSDGAVRSPLLVVVGLGRAPEKDGELEVEALRRAAGLGVRSLHNAASVAVALPAEDPAQLRAVCEGLLLGGYRFDTYRSKPATDAPAEIVVLTSLARGKQGRSALERAQVVSAEVARARDWVNTPGGDLRPATFADQIAAAARDAKVEAKVWNESQLATERCGGILGVGQGSQAPPRLVQLSYSPRKPVAHVALVGKGITFDSGGLTLKPAAGLMTMKCDMGGAAAVVGATLAIARLGLPVKVSSYAALAENMPSGTASRPGDVLRIRNGTTVEVHNTDAEGRLVLADALVLADEAKPDLLIDIATLTGACLVALGARTAGLITEDEGLRSALQDAGDRSGEPLWPLPIPEEMRSKVRSSHVADLRQHNPDTSGGALFAAAFLREFVGERRWAHLDIAGPAFNGGEPYGYTPRGGTGTGVRALVRLVEDLADGVAV</sequence>
<dbReference type="GO" id="GO:0006508">
    <property type="term" value="P:proteolysis"/>
    <property type="evidence" value="ECO:0007669"/>
    <property type="project" value="UniProtKB-KW"/>
</dbReference>
<evidence type="ECO:0000259" key="9">
    <source>
        <dbReference type="PROSITE" id="PS00631"/>
    </source>
</evidence>
<dbReference type="InterPro" id="IPR023042">
    <property type="entry name" value="Peptidase_M17_leu_NH2_pept"/>
</dbReference>
<dbReference type="Gene3D" id="3.40.630.10">
    <property type="entry name" value="Zn peptidases"/>
    <property type="match status" value="1"/>
</dbReference>
<proteinExistence type="inferred from homology"/>
<feature type="binding site" evidence="8">
    <location>
        <position position="345"/>
    </location>
    <ligand>
        <name>Mn(2+)</name>
        <dbReference type="ChEBI" id="CHEBI:29035"/>
        <label>1</label>
    </ligand>
</feature>
<evidence type="ECO:0000313" key="10">
    <source>
        <dbReference type="EMBL" id="CAA9329055.1"/>
    </source>
</evidence>
<dbReference type="GO" id="GO:0070006">
    <property type="term" value="F:metalloaminopeptidase activity"/>
    <property type="evidence" value="ECO:0007669"/>
    <property type="project" value="InterPro"/>
</dbReference>
<dbReference type="GO" id="GO:0005737">
    <property type="term" value="C:cytoplasm"/>
    <property type="evidence" value="ECO:0007669"/>
    <property type="project" value="UniProtKB-SubCell"/>
</dbReference>
<evidence type="ECO:0000256" key="6">
    <source>
        <dbReference type="ARBA" id="ARBA00022801"/>
    </source>
</evidence>
<dbReference type="Gene3D" id="3.40.220.10">
    <property type="entry name" value="Leucine Aminopeptidase, subunit E, domain 1"/>
    <property type="match status" value="1"/>
</dbReference>
<dbReference type="HAMAP" id="MF_00181">
    <property type="entry name" value="Cytosol_peptidase_M17"/>
    <property type="match status" value="1"/>
</dbReference>
<keyword evidence="8" id="KW-0963">Cytoplasm</keyword>
<accession>A0A6J4LDW6</accession>
<dbReference type="InterPro" id="IPR043472">
    <property type="entry name" value="Macro_dom-like"/>
</dbReference>
<keyword evidence="8" id="KW-0479">Metal-binding</keyword>
<feature type="active site" evidence="8">
    <location>
        <position position="349"/>
    </location>
</feature>
<reference evidence="10" key="1">
    <citation type="submission" date="2020-02" db="EMBL/GenBank/DDBJ databases">
        <authorList>
            <person name="Meier V. D."/>
        </authorList>
    </citation>
    <scope>NUCLEOTIDE SEQUENCE</scope>
    <source>
        <strain evidence="10">AVDCRST_MAG29</strain>
    </source>
</reference>
<gene>
    <name evidence="8" type="primary">pepA</name>
    <name evidence="10" type="ORF">AVDCRST_MAG29-931</name>
</gene>
<dbReference type="PROSITE" id="PS00631">
    <property type="entry name" value="CYTOSOL_AP"/>
    <property type="match status" value="1"/>
</dbReference>
<comment type="subcellular location">
    <subcellularLocation>
        <location evidence="8">Cytoplasm</location>
    </subcellularLocation>
</comment>
<dbReference type="Pfam" id="PF00883">
    <property type="entry name" value="Peptidase_M17"/>
    <property type="match status" value="1"/>
</dbReference>
<feature type="binding site" evidence="8">
    <location>
        <position position="347"/>
    </location>
    <ligand>
        <name>Mn(2+)</name>
        <dbReference type="ChEBI" id="CHEBI:29035"/>
        <label>1</label>
    </ligand>
</feature>
<feature type="binding site" evidence="8">
    <location>
        <position position="268"/>
    </location>
    <ligand>
        <name>Mn(2+)</name>
        <dbReference type="ChEBI" id="CHEBI:29035"/>
        <label>2</label>
    </ligand>
</feature>
<keyword evidence="6 8" id="KW-0378">Hydrolase</keyword>
<comment type="function">
    <text evidence="7 8">Presumably involved in the processing and regular turnover of intracellular proteins. Catalyzes the removal of unsubstituted N-terminal amino acids from various peptides.</text>
</comment>
<feature type="binding site" evidence="8">
    <location>
        <position position="268"/>
    </location>
    <ligand>
        <name>Mn(2+)</name>
        <dbReference type="ChEBI" id="CHEBI:29035"/>
        <label>1</label>
    </ligand>
</feature>
<protein>
    <recommendedName>
        <fullName evidence="8">Probable cytosol aminopeptidase</fullName>
        <ecNumber evidence="8">3.4.11.1</ecNumber>
    </recommendedName>
    <alternativeName>
        <fullName evidence="8">Leucine aminopeptidase</fullName>
        <shortName evidence="8">LAP</shortName>
        <ecNumber evidence="8">3.4.11.10</ecNumber>
    </alternativeName>
    <alternativeName>
        <fullName evidence="8">Leucyl aminopeptidase</fullName>
    </alternativeName>
</protein>
<feature type="domain" description="Cytosol aminopeptidase" evidence="9">
    <location>
        <begin position="343"/>
        <end position="350"/>
    </location>
</feature>
<keyword evidence="8" id="KW-0464">Manganese</keyword>
<feature type="active site" evidence="8">
    <location>
        <position position="275"/>
    </location>
</feature>
<comment type="cofactor">
    <cofactor evidence="8">
        <name>Mn(2+)</name>
        <dbReference type="ChEBI" id="CHEBI:29035"/>
    </cofactor>
    <text evidence="8">Binds 2 manganese ions per subunit.</text>
</comment>
<feature type="binding site" evidence="8">
    <location>
        <position position="286"/>
    </location>
    <ligand>
        <name>Mn(2+)</name>
        <dbReference type="ChEBI" id="CHEBI:29035"/>
        <label>2</label>
    </ligand>
</feature>
<evidence type="ECO:0000256" key="7">
    <source>
        <dbReference type="ARBA" id="ARBA00049972"/>
    </source>
</evidence>
<evidence type="ECO:0000256" key="5">
    <source>
        <dbReference type="ARBA" id="ARBA00022670"/>
    </source>
</evidence>
<evidence type="ECO:0000256" key="8">
    <source>
        <dbReference type="HAMAP-Rule" id="MF_00181"/>
    </source>
</evidence>
<dbReference type="InterPro" id="IPR000819">
    <property type="entry name" value="Peptidase_M17_C"/>
</dbReference>
<name>A0A6J4LDW6_9ACTN</name>
<dbReference type="Pfam" id="PF02789">
    <property type="entry name" value="Peptidase_M17_N"/>
    <property type="match status" value="1"/>
</dbReference>
<dbReference type="InterPro" id="IPR011356">
    <property type="entry name" value="Leucine_aapep/pepB"/>
</dbReference>
<feature type="binding site" evidence="8">
    <location>
        <position position="263"/>
    </location>
    <ligand>
        <name>Mn(2+)</name>
        <dbReference type="ChEBI" id="CHEBI:29035"/>
        <label>2</label>
    </ligand>
</feature>
<comment type="similarity">
    <text evidence="3 8">Belongs to the peptidase M17 family.</text>
</comment>
<dbReference type="EC" id="3.4.11.1" evidence="8"/>
<dbReference type="AlphaFoldDB" id="A0A6J4LDW6"/>
<dbReference type="PANTHER" id="PTHR11963:SF23">
    <property type="entry name" value="CYTOSOL AMINOPEPTIDASE"/>
    <property type="match status" value="1"/>
</dbReference>
<keyword evidence="5 8" id="KW-0645">Protease</keyword>
<dbReference type="NCBIfam" id="NF002073">
    <property type="entry name" value="PRK00913.1-2"/>
    <property type="match status" value="1"/>
</dbReference>
<dbReference type="SUPFAM" id="SSF53187">
    <property type="entry name" value="Zn-dependent exopeptidases"/>
    <property type="match status" value="1"/>
</dbReference>
<feature type="binding site" evidence="8">
    <location>
        <position position="347"/>
    </location>
    <ligand>
        <name>Mn(2+)</name>
        <dbReference type="ChEBI" id="CHEBI:29035"/>
        <label>2</label>
    </ligand>
</feature>
<dbReference type="EMBL" id="CADCUG010000050">
    <property type="protein sequence ID" value="CAA9329055.1"/>
    <property type="molecule type" value="Genomic_DNA"/>
</dbReference>
<keyword evidence="4 8" id="KW-0031">Aminopeptidase</keyword>
<dbReference type="InterPro" id="IPR008283">
    <property type="entry name" value="Peptidase_M17_N"/>
</dbReference>
<dbReference type="SUPFAM" id="SSF52949">
    <property type="entry name" value="Macro domain-like"/>
    <property type="match status" value="1"/>
</dbReference>
<organism evidence="10">
    <name type="scientific">uncultured Nocardioidaceae bacterium</name>
    <dbReference type="NCBI Taxonomy" id="253824"/>
    <lineage>
        <taxon>Bacteria</taxon>
        <taxon>Bacillati</taxon>
        <taxon>Actinomycetota</taxon>
        <taxon>Actinomycetes</taxon>
        <taxon>Propionibacteriales</taxon>
        <taxon>Nocardioidaceae</taxon>
        <taxon>environmental samples</taxon>
    </lineage>
</organism>
<dbReference type="CDD" id="cd00433">
    <property type="entry name" value="Peptidase_M17"/>
    <property type="match status" value="1"/>
</dbReference>
<evidence type="ECO:0000256" key="4">
    <source>
        <dbReference type="ARBA" id="ARBA00022438"/>
    </source>
</evidence>
<dbReference type="GO" id="GO:0030145">
    <property type="term" value="F:manganese ion binding"/>
    <property type="evidence" value="ECO:0007669"/>
    <property type="project" value="UniProtKB-UniRule"/>
</dbReference>
<evidence type="ECO:0000256" key="1">
    <source>
        <dbReference type="ARBA" id="ARBA00000135"/>
    </source>
</evidence>
<dbReference type="PANTHER" id="PTHR11963">
    <property type="entry name" value="LEUCINE AMINOPEPTIDASE-RELATED"/>
    <property type="match status" value="1"/>
</dbReference>